<keyword evidence="7" id="KW-1185">Reference proteome</keyword>
<dbReference type="Gene3D" id="2.30.18.10">
    <property type="entry name" value="Transcription factor IIA (TFIIA), beta-barrel domain"/>
    <property type="match status" value="1"/>
</dbReference>
<organism evidence="6 7">
    <name type="scientific">Edhazardia aedis (strain USNM 41457)</name>
    <name type="common">Microsporidian parasite</name>
    <dbReference type="NCBI Taxonomy" id="1003232"/>
    <lineage>
        <taxon>Eukaryota</taxon>
        <taxon>Fungi</taxon>
        <taxon>Fungi incertae sedis</taxon>
        <taxon>Microsporidia</taxon>
        <taxon>Edhazardia</taxon>
    </lineage>
</organism>
<comment type="subcellular location">
    <subcellularLocation>
        <location evidence="1">Nucleus</location>
    </subcellularLocation>
</comment>
<dbReference type="Proteomes" id="UP000003163">
    <property type="component" value="Unassembled WGS sequence"/>
</dbReference>
<dbReference type="OMA" id="TWIAKIC"/>
<evidence type="ECO:0000313" key="6">
    <source>
        <dbReference type="EMBL" id="EJW02215.1"/>
    </source>
</evidence>
<sequence>MNFETSRVYRDIIEEVGRAIEEDTENIGLSLPQIQDLKLAWGRKLREMTSPPENMSYQYRSLDGFRPQENLAYKLRGLKSFEPKEPEKKAVKDYEKMGLDENLSDSSGYLSDESEDDLDSQLEAQYPNYMICLYVKVDKSKFKWRVKLKQGFLNIGKAEFVFDNAHGDLTWC</sequence>
<reference evidence="7" key="2">
    <citation type="submission" date="2015-07" db="EMBL/GenBank/DDBJ databases">
        <title>Contrasting host-pathogen interactions and genome evolution in two generalist and specialist microsporidian pathogens of mosquitoes.</title>
        <authorList>
            <consortium name="The Broad Institute Genomics Platform"/>
            <consortium name="The Broad Institute Genome Sequencing Center for Infectious Disease"/>
            <person name="Cuomo C.A."/>
            <person name="Sanscrainte N.D."/>
            <person name="Goldberg J.M."/>
            <person name="Heiman D."/>
            <person name="Young S."/>
            <person name="Zeng Q."/>
            <person name="Becnel J.J."/>
            <person name="Birren B.W."/>
        </authorList>
    </citation>
    <scope>NUCLEOTIDE SEQUENCE [LARGE SCALE GENOMIC DNA]</scope>
    <source>
        <strain evidence="7">USNM 41457</strain>
    </source>
</reference>
<gene>
    <name evidence="6" type="ORF">EDEG_03333</name>
</gene>
<dbReference type="AlphaFoldDB" id="J9DHX1"/>
<evidence type="ECO:0000313" key="7">
    <source>
        <dbReference type="Proteomes" id="UP000003163"/>
    </source>
</evidence>
<evidence type="ECO:0000256" key="2">
    <source>
        <dbReference type="ARBA" id="ARBA00010059"/>
    </source>
</evidence>
<dbReference type="HOGENOM" id="CLU_030027_2_1_1"/>
<dbReference type="InterPro" id="IPR009088">
    <property type="entry name" value="TFIIA_b-brl"/>
</dbReference>
<reference evidence="6 7" key="1">
    <citation type="submission" date="2011-08" db="EMBL/GenBank/DDBJ databases">
        <authorList>
            <person name="Liu Z.J."/>
            <person name="Shi F.L."/>
            <person name="Lu J.Q."/>
            <person name="Li M."/>
            <person name="Wang Z.L."/>
        </authorList>
    </citation>
    <scope>NUCLEOTIDE SEQUENCE [LARGE SCALE GENOMIC DNA]</scope>
    <source>
        <strain evidence="6 7">USNM 41457</strain>
    </source>
</reference>
<dbReference type="GO" id="GO:0005672">
    <property type="term" value="C:transcription factor TFIIA complex"/>
    <property type="evidence" value="ECO:0007669"/>
    <property type="project" value="InterPro"/>
</dbReference>
<dbReference type="VEuPathDB" id="MicrosporidiaDB:EDEG_03333"/>
<dbReference type="EMBL" id="AFBI03000083">
    <property type="protein sequence ID" value="EJW02215.1"/>
    <property type="molecule type" value="Genomic_DNA"/>
</dbReference>
<keyword evidence="4" id="KW-0539">Nucleus</keyword>
<evidence type="ECO:0008006" key="8">
    <source>
        <dbReference type="Google" id="ProtNLM"/>
    </source>
</evidence>
<evidence type="ECO:0000256" key="3">
    <source>
        <dbReference type="ARBA" id="ARBA00023163"/>
    </source>
</evidence>
<dbReference type="InterPro" id="IPR004855">
    <property type="entry name" value="TFIIA_asu/bsu"/>
</dbReference>
<dbReference type="GO" id="GO:0006367">
    <property type="term" value="P:transcription initiation at RNA polymerase II promoter"/>
    <property type="evidence" value="ECO:0007669"/>
    <property type="project" value="InterPro"/>
</dbReference>
<evidence type="ECO:0000256" key="5">
    <source>
        <dbReference type="SAM" id="MobiDB-lite"/>
    </source>
</evidence>
<dbReference type="Gene3D" id="1.10.287.100">
    <property type="match status" value="1"/>
</dbReference>
<keyword evidence="3" id="KW-0804">Transcription</keyword>
<evidence type="ECO:0000256" key="1">
    <source>
        <dbReference type="ARBA" id="ARBA00004123"/>
    </source>
</evidence>
<feature type="compositionally biased region" description="Basic and acidic residues" evidence="5">
    <location>
        <begin position="84"/>
        <end position="99"/>
    </location>
</feature>
<evidence type="ECO:0000256" key="4">
    <source>
        <dbReference type="ARBA" id="ARBA00023242"/>
    </source>
</evidence>
<dbReference type="SUPFAM" id="SSF50784">
    <property type="entry name" value="Transcription factor IIA (TFIIA), beta-barrel domain"/>
    <property type="match status" value="1"/>
</dbReference>
<feature type="region of interest" description="Disordered" evidence="5">
    <location>
        <begin position="84"/>
        <end position="114"/>
    </location>
</feature>
<protein>
    <recommendedName>
        <fullName evidence="8">Transcription initiation factor IIA subunit 1</fullName>
    </recommendedName>
</protein>
<comment type="similarity">
    <text evidence="2">Belongs to the TFIIA subunit 1 family.</text>
</comment>
<dbReference type="STRING" id="1003232.J9DHX1"/>
<dbReference type="PANTHER" id="PTHR12694:SF8">
    <property type="entry name" value="TRANSCRIPTION INITIATION FACTOR IIA SUBUNIT 1"/>
    <property type="match status" value="1"/>
</dbReference>
<proteinExistence type="inferred from homology"/>
<comment type="caution">
    <text evidence="6">The sequence shown here is derived from an EMBL/GenBank/DDBJ whole genome shotgun (WGS) entry which is preliminary data.</text>
</comment>
<dbReference type="OrthoDB" id="6275927at2759"/>
<dbReference type="InParanoid" id="J9DHX1"/>
<dbReference type="PANTHER" id="PTHR12694">
    <property type="entry name" value="TRANSCRIPTION INITIATION FACTOR IIA SUBUNIT 1"/>
    <property type="match status" value="1"/>
</dbReference>
<name>J9DHX1_EDHAE</name>
<dbReference type="Pfam" id="PF03153">
    <property type="entry name" value="TFIIA"/>
    <property type="match status" value="1"/>
</dbReference>
<accession>J9DHX1</accession>